<proteinExistence type="predicted"/>
<evidence type="ECO:0000256" key="1">
    <source>
        <dbReference type="SAM" id="SignalP"/>
    </source>
</evidence>
<evidence type="ECO:0000313" key="3">
    <source>
        <dbReference type="Proteomes" id="UP001603857"/>
    </source>
</evidence>
<dbReference type="AlphaFoldDB" id="A0ABD1MGM9"/>
<dbReference type="EMBL" id="JBGMDY010000005">
    <property type="protein sequence ID" value="KAL2334906.1"/>
    <property type="molecule type" value="Genomic_DNA"/>
</dbReference>
<organism evidence="2 3">
    <name type="scientific">Flemingia macrophylla</name>
    <dbReference type="NCBI Taxonomy" id="520843"/>
    <lineage>
        <taxon>Eukaryota</taxon>
        <taxon>Viridiplantae</taxon>
        <taxon>Streptophyta</taxon>
        <taxon>Embryophyta</taxon>
        <taxon>Tracheophyta</taxon>
        <taxon>Spermatophyta</taxon>
        <taxon>Magnoliopsida</taxon>
        <taxon>eudicotyledons</taxon>
        <taxon>Gunneridae</taxon>
        <taxon>Pentapetalae</taxon>
        <taxon>rosids</taxon>
        <taxon>fabids</taxon>
        <taxon>Fabales</taxon>
        <taxon>Fabaceae</taxon>
        <taxon>Papilionoideae</taxon>
        <taxon>50 kb inversion clade</taxon>
        <taxon>NPAAA clade</taxon>
        <taxon>indigoferoid/millettioid clade</taxon>
        <taxon>Phaseoleae</taxon>
        <taxon>Flemingia</taxon>
    </lineage>
</organism>
<keyword evidence="1" id="KW-0732">Signal</keyword>
<name>A0ABD1MGM9_9FABA</name>
<evidence type="ECO:0000313" key="2">
    <source>
        <dbReference type="EMBL" id="KAL2334906.1"/>
    </source>
</evidence>
<comment type="caution">
    <text evidence="2">The sequence shown here is derived from an EMBL/GenBank/DDBJ whole genome shotgun (WGS) entry which is preliminary data.</text>
</comment>
<feature type="chain" id="PRO_5044867374" evidence="1">
    <location>
        <begin position="20"/>
        <end position="52"/>
    </location>
</feature>
<sequence length="52" mass="6302">MPALLLLSVWFFFIMDVFAYLRHHVCAEMVIKPIVRCGIHVFVYFFEEIFYV</sequence>
<dbReference type="Proteomes" id="UP001603857">
    <property type="component" value="Unassembled WGS sequence"/>
</dbReference>
<keyword evidence="3" id="KW-1185">Reference proteome</keyword>
<protein>
    <submittedName>
        <fullName evidence="2">Uncharacterized protein</fullName>
    </submittedName>
</protein>
<reference evidence="2 3" key="1">
    <citation type="submission" date="2024-08" db="EMBL/GenBank/DDBJ databases">
        <title>Insights into the chromosomal genome structure of Flemingia macrophylla.</title>
        <authorList>
            <person name="Ding Y."/>
            <person name="Zhao Y."/>
            <person name="Bi W."/>
            <person name="Wu M."/>
            <person name="Zhao G."/>
            <person name="Gong Y."/>
            <person name="Li W."/>
            <person name="Zhang P."/>
        </authorList>
    </citation>
    <scope>NUCLEOTIDE SEQUENCE [LARGE SCALE GENOMIC DNA]</scope>
    <source>
        <strain evidence="2">DYQJB</strain>
        <tissue evidence="2">Leaf</tissue>
    </source>
</reference>
<gene>
    <name evidence="2" type="ORF">Fmac_016119</name>
</gene>
<feature type="signal peptide" evidence="1">
    <location>
        <begin position="1"/>
        <end position="19"/>
    </location>
</feature>
<accession>A0ABD1MGM9</accession>